<gene>
    <name evidence="2" type="primary">rutD</name>
    <name evidence="2" type="ORF">GCM10007276_31930</name>
</gene>
<dbReference type="Pfam" id="PF00561">
    <property type="entry name" value="Abhydrolase_1"/>
    <property type="match status" value="1"/>
</dbReference>
<dbReference type="AlphaFoldDB" id="A0A8J3DY01"/>
<dbReference type="InterPro" id="IPR050266">
    <property type="entry name" value="AB_hydrolase_sf"/>
</dbReference>
<evidence type="ECO:0000313" key="2">
    <source>
        <dbReference type="EMBL" id="GGE52513.1"/>
    </source>
</evidence>
<dbReference type="EMBL" id="BMCP01000005">
    <property type="protein sequence ID" value="GGE52513.1"/>
    <property type="molecule type" value="Genomic_DNA"/>
</dbReference>
<dbReference type="InterPro" id="IPR000073">
    <property type="entry name" value="AB_hydrolase_1"/>
</dbReference>
<feature type="domain" description="AB hydrolase-1" evidence="1">
    <location>
        <begin position="26"/>
        <end position="125"/>
    </location>
</feature>
<dbReference type="PRINTS" id="PR00111">
    <property type="entry name" value="ABHYDROLASE"/>
</dbReference>
<dbReference type="SUPFAM" id="SSF53474">
    <property type="entry name" value="alpha/beta-Hydrolases"/>
    <property type="match status" value="1"/>
</dbReference>
<reference evidence="2" key="1">
    <citation type="journal article" date="2014" name="Int. J. Syst. Evol. Microbiol.">
        <title>Complete genome sequence of Corynebacterium casei LMG S-19264T (=DSM 44701T), isolated from a smear-ripened cheese.</title>
        <authorList>
            <consortium name="US DOE Joint Genome Institute (JGI-PGF)"/>
            <person name="Walter F."/>
            <person name="Albersmeier A."/>
            <person name="Kalinowski J."/>
            <person name="Ruckert C."/>
        </authorList>
    </citation>
    <scope>NUCLEOTIDE SEQUENCE</scope>
    <source>
        <strain evidence="2">CCM 7684</strain>
    </source>
</reference>
<organism evidence="2 3">
    <name type="scientific">Agaricicola taiwanensis</name>
    <dbReference type="NCBI Taxonomy" id="591372"/>
    <lineage>
        <taxon>Bacteria</taxon>
        <taxon>Pseudomonadati</taxon>
        <taxon>Pseudomonadota</taxon>
        <taxon>Alphaproteobacteria</taxon>
        <taxon>Rhodobacterales</taxon>
        <taxon>Paracoccaceae</taxon>
        <taxon>Agaricicola</taxon>
    </lineage>
</organism>
<dbReference type="InterPro" id="IPR029058">
    <property type="entry name" value="AB_hydrolase_fold"/>
</dbReference>
<keyword evidence="3" id="KW-1185">Reference proteome</keyword>
<protein>
    <submittedName>
        <fullName evidence="2">Putative aminoacrylate hydrolase RutD</fullName>
    </submittedName>
</protein>
<comment type="caution">
    <text evidence="2">The sequence shown here is derived from an EMBL/GenBank/DDBJ whole genome shotgun (WGS) entry which is preliminary data.</text>
</comment>
<name>A0A8J3DY01_9RHOB</name>
<accession>A0A8J3DY01</accession>
<dbReference type="PANTHER" id="PTHR43798:SF33">
    <property type="entry name" value="HYDROLASE, PUTATIVE (AFU_ORTHOLOGUE AFUA_2G14860)-RELATED"/>
    <property type="match status" value="1"/>
</dbReference>
<keyword evidence="2" id="KW-0378">Hydrolase</keyword>
<dbReference type="GO" id="GO:0016020">
    <property type="term" value="C:membrane"/>
    <property type="evidence" value="ECO:0007669"/>
    <property type="project" value="TreeGrafter"/>
</dbReference>
<proteinExistence type="predicted"/>
<dbReference type="PANTHER" id="PTHR43798">
    <property type="entry name" value="MONOACYLGLYCEROL LIPASE"/>
    <property type="match status" value="1"/>
</dbReference>
<evidence type="ECO:0000259" key="1">
    <source>
        <dbReference type="Pfam" id="PF00561"/>
    </source>
</evidence>
<reference evidence="2" key="2">
    <citation type="submission" date="2020-09" db="EMBL/GenBank/DDBJ databases">
        <authorList>
            <person name="Sun Q."/>
            <person name="Sedlacek I."/>
        </authorList>
    </citation>
    <scope>NUCLEOTIDE SEQUENCE</scope>
    <source>
        <strain evidence="2">CCM 7684</strain>
    </source>
</reference>
<dbReference type="GO" id="GO:0047372">
    <property type="term" value="F:monoacylglycerol lipase activity"/>
    <property type="evidence" value="ECO:0007669"/>
    <property type="project" value="TreeGrafter"/>
</dbReference>
<dbReference type="GO" id="GO:0046464">
    <property type="term" value="P:acylglycerol catabolic process"/>
    <property type="evidence" value="ECO:0007669"/>
    <property type="project" value="TreeGrafter"/>
</dbReference>
<dbReference type="Gene3D" id="3.40.50.1820">
    <property type="entry name" value="alpha/beta hydrolase"/>
    <property type="match status" value="1"/>
</dbReference>
<evidence type="ECO:0000313" key="3">
    <source>
        <dbReference type="Proteomes" id="UP000602745"/>
    </source>
</evidence>
<dbReference type="Proteomes" id="UP000602745">
    <property type="component" value="Unassembled WGS sequence"/>
</dbReference>
<sequence length="263" mass="28747">MIHIRDGVDIHYEDHCFVAPWRECETVLMIHGIAESGVAWTEWVPPLSAHYRMLRPDLPGFGRSPVPETYSWSAGELADDLIALMDKLGVERFHVVGAKYGGTVSMVLASKAGKRLRSLSLLGAPHKGDGVGAFPKRVSEIGVAGWAGETQRSRLGPEASDAQVDWWTHQLMGKSDARPTMGASGWRAKMQELDKELRAITAPTLVITTEESGLQSVETARGYQEKIPNSRLVVMPGKAYHVAVVRPQECAGQVLEFMASDGT</sequence>